<dbReference type="RefSeq" id="WP_012963070.1">
    <property type="nucleotide sequence ID" value="NC_013799.1"/>
</dbReference>
<evidence type="ECO:0000313" key="1">
    <source>
        <dbReference type="EMBL" id="BAI68887.1"/>
    </source>
</evidence>
<proteinExistence type="predicted"/>
<dbReference type="eggNOG" id="ENOG50340AF">
    <property type="taxonomic scope" value="Bacteria"/>
</dbReference>
<organism evidence="1 2">
    <name type="scientific">Hydrogenobacter thermophilus (strain DSM 6534 / IAM 12695 / TK-6)</name>
    <dbReference type="NCBI Taxonomy" id="608538"/>
    <lineage>
        <taxon>Bacteria</taxon>
        <taxon>Pseudomonadati</taxon>
        <taxon>Aquificota</taxon>
        <taxon>Aquificia</taxon>
        <taxon>Aquificales</taxon>
        <taxon>Aquificaceae</taxon>
        <taxon>Hydrogenobacter</taxon>
    </lineage>
</organism>
<dbReference type="AlphaFoldDB" id="D3DGD5"/>
<dbReference type="KEGG" id="hte:Hydth_0422"/>
<dbReference type="KEGG" id="hth:HTH_0423"/>
<dbReference type="EMBL" id="AP011112">
    <property type="protein sequence ID" value="BAI68887.1"/>
    <property type="molecule type" value="Genomic_DNA"/>
</dbReference>
<sequence length="104" mass="12192">MREKKIKLKLKRLYGKERATLKELLSDRAGQKLLPYEIALNGLVDWKELGVPEDIYRKACVIYSNYHHLIKRETPLPALNEKLPDEEVRRVFEVLRSLESGESD</sequence>
<accession>D3DGD5</accession>
<dbReference type="OrthoDB" id="14628at2"/>
<name>D3DGD5_HYDTT</name>
<dbReference type="Proteomes" id="UP000002574">
    <property type="component" value="Chromosome"/>
</dbReference>
<keyword evidence="2" id="KW-1185">Reference proteome</keyword>
<dbReference type="STRING" id="608538.HTH_0423"/>
<evidence type="ECO:0000313" key="2">
    <source>
        <dbReference type="Proteomes" id="UP000002574"/>
    </source>
</evidence>
<gene>
    <name evidence="1" type="ordered locus">HTH_0423</name>
</gene>
<reference evidence="1 2" key="1">
    <citation type="journal article" date="2010" name="J. Bacteriol.">
        <title>Complete genome sequence of the thermophilic, obligately chemolithoautotrophic hydrogen-oxidizing bacterium Hydrogenobacter thermophilus TK-6.</title>
        <authorList>
            <person name="Arai H."/>
            <person name="Kanbe H."/>
            <person name="Ishii M."/>
            <person name="Igarashi Y."/>
        </authorList>
    </citation>
    <scope>NUCLEOTIDE SEQUENCE [LARGE SCALE GENOMIC DNA]</scope>
    <source>
        <strain evidence="2">DSM 6534 / IAM 12695 / TK-6</strain>
    </source>
</reference>
<protein>
    <submittedName>
        <fullName evidence="1">Uncharacterized protein</fullName>
    </submittedName>
</protein>